<comment type="similarity">
    <text evidence="1">Belongs to the WD repeat EMAP family.</text>
</comment>
<evidence type="ECO:0000313" key="8">
    <source>
        <dbReference type="EMBL" id="EGG16333.1"/>
    </source>
</evidence>
<dbReference type="SUPFAM" id="SSF101908">
    <property type="entry name" value="Putative isomerase YbhE"/>
    <property type="match status" value="1"/>
</dbReference>
<dbReference type="InterPro" id="IPR011047">
    <property type="entry name" value="Quinoprotein_ADH-like_sf"/>
</dbReference>
<evidence type="ECO:0000256" key="2">
    <source>
        <dbReference type="ARBA" id="ARBA00022574"/>
    </source>
</evidence>
<feature type="repeat" description="WD" evidence="4">
    <location>
        <begin position="374"/>
        <end position="405"/>
    </location>
</feature>
<dbReference type="Pfam" id="PF23409">
    <property type="entry name" value="Beta-prop_EML"/>
    <property type="match status" value="1"/>
</dbReference>
<dbReference type="InterPro" id="IPR055442">
    <property type="entry name" value="Beta-prop_EML-like_2nd"/>
</dbReference>
<dbReference type="Pfam" id="PF03451">
    <property type="entry name" value="HELP"/>
    <property type="match status" value="1"/>
</dbReference>
<evidence type="ECO:0000256" key="5">
    <source>
        <dbReference type="SAM" id="MobiDB-lite"/>
    </source>
</evidence>
<dbReference type="OMA" id="DIQWFTH"/>
<evidence type="ECO:0000259" key="7">
    <source>
        <dbReference type="Pfam" id="PF23414"/>
    </source>
</evidence>
<dbReference type="STRING" id="1054147.F4Q7F1"/>
<keyword evidence="2 4" id="KW-0853">WD repeat</keyword>
<dbReference type="InterPro" id="IPR001680">
    <property type="entry name" value="WD40_rpt"/>
</dbReference>
<dbReference type="KEGG" id="dfa:DFA_09363"/>
<sequence length="659" mass="72364">MESLSIHDNSSGVKSTKKTFNNAFHSWLGSIHSPSNPKTSDGKEPSVTLSPSHVLGFRSHDSRNNLFKIDQDHVVYPSAALGVVQNTKTGEQKFFNQHTDDIVALTIHPDDHNIIATGQLGKEVIIYIWNAKDLSVIAKLSAGKLQGVASLSFSPKDGKYLLAAFRDDKSTIQLWDWKKQTMIKSEINSYRVFSARFSPFITSKKDLSFVSFGEKHINFWTIDGSDATTAAAAWTKKKGILGTSNTISAIHSYLPLSPSTTVFGANDGTILVMEQVNIAHITKSAYNGPVMSLCKVTDQIYASAGDGKVSFWSSTDHTSTTYHGHAQIVIPDVSSSTPIRSLRVADGNILVGTQTSDIVIISFNEQEPQFQSIAHGHGGDVNCAFFANNGELVTSSADETVRIWKKNGSTWEQVEKIKVGGPSESVTLSPDTKTIVVGLNNGYIQVYKRQDSGAVATFIQEVLISKDAKKISVLKFSPDGSRLAIGSHNDDIVLANLNVDGKLVEKFTTCSGHKSAILHIDWSVDGNYLQSNCEAYELLFWDAKTSLQITQSHTLKDTEWATWSCKLGWPVQGIWSKGEDGSDINSVYRSNSQDLLVTGDDTFNVNLFKYPVNNENTNKRIYKGHSSHVTSVMFSKDDKYIVTTGSGDRTIIIWSVQNQ</sequence>
<dbReference type="OrthoDB" id="47802at2759"/>
<proteinExistence type="inferred from homology"/>
<protein>
    <recommendedName>
        <fullName evidence="10">HELP domain-containing protein</fullName>
    </recommendedName>
</protein>
<feature type="region of interest" description="Disordered" evidence="5">
    <location>
        <begin position="31"/>
        <end position="51"/>
    </location>
</feature>
<dbReference type="PANTHER" id="PTHR13720">
    <property type="entry name" value="WD-40 REPEAT PROTEIN"/>
    <property type="match status" value="1"/>
</dbReference>
<feature type="domain" description="EML-like first beta-propeller" evidence="6">
    <location>
        <begin position="91"/>
        <end position="359"/>
    </location>
</feature>
<name>F4Q7F1_CACFS</name>
<gene>
    <name evidence="8" type="ORF">DFA_09363</name>
</gene>
<dbReference type="FunFam" id="2.130.10.10:FF:000320">
    <property type="entry name" value="echinoderm microtubule-associated protein-like 6"/>
    <property type="match status" value="1"/>
</dbReference>
<dbReference type="PANTHER" id="PTHR13720:SF33">
    <property type="entry name" value="HELP DOMAIN-CONTAINING PROTEIN"/>
    <property type="match status" value="1"/>
</dbReference>
<reference evidence="9" key="1">
    <citation type="journal article" date="2011" name="Genome Res.">
        <title>Phylogeny-wide analysis of social amoeba genomes highlights ancient origins for complex intercellular communication.</title>
        <authorList>
            <person name="Heidel A.J."/>
            <person name="Lawal H.M."/>
            <person name="Felder M."/>
            <person name="Schilde C."/>
            <person name="Helps N.R."/>
            <person name="Tunggal B."/>
            <person name="Rivero F."/>
            <person name="John U."/>
            <person name="Schleicher M."/>
            <person name="Eichinger L."/>
            <person name="Platzer M."/>
            <person name="Noegel A.A."/>
            <person name="Schaap P."/>
            <person name="Gloeckner G."/>
        </authorList>
    </citation>
    <scope>NUCLEOTIDE SEQUENCE [LARGE SCALE GENOMIC DNA]</scope>
    <source>
        <strain evidence="9">SH3</strain>
    </source>
</reference>
<dbReference type="Proteomes" id="UP000007797">
    <property type="component" value="Unassembled WGS sequence"/>
</dbReference>
<dbReference type="InterPro" id="IPR055439">
    <property type="entry name" value="Beta-prop_EML_1st"/>
</dbReference>
<dbReference type="InterPro" id="IPR015943">
    <property type="entry name" value="WD40/YVTN_repeat-like_dom_sf"/>
</dbReference>
<keyword evidence="3" id="KW-0677">Repeat</keyword>
<dbReference type="Pfam" id="PF23414">
    <property type="entry name" value="Beta-prop_EML_2"/>
    <property type="match status" value="1"/>
</dbReference>
<dbReference type="RefSeq" id="XP_004354717.1">
    <property type="nucleotide sequence ID" value="XM_004354665.1"/>
</dbReference>
<dbReference type="GO" id="GO:0008017">
    <property type="term" value="F:microtubule binding"/>
    <property type="evidence" value="ECO:0007669"/>
    <property type="project" value="TreeGrafter"/>
</dbReference>
<feature type="domain" description="EML-like second beta-propeller" evidence="7">
    <location>
        <begin position="387"/>
        <end position="656"/>
    </location>
</feature>
<dbReference type="SUPFAM" id="SSF50998">
    <property type="entry name" value="Quinoprotein alcohol dehydrogenase-like"/>
    <property type="match status" value="1"/>
</dbReference>
<feature type="repeat" description="WD" evidence="4">
    <location>
        <begin position="622"/>
        <end position="659"/>
    </location>
</feature>
<dbReference type="EMBL" id="GL883024">
    <property type="protein sequence ID" value="EGG16333.1"/>
    <property type="molecule type" value="Genomic_DNA"/>
</dbReference>
<dbReference type="GeneID" id="14868421"/>
<evidence type="ECO:0000256" key="4">
    <source>
        <dbReference type="PROSITE-ProRule" id="PRU00221"/>
    </source>
</evidence>
<organism evidence="8 9">
    <name type="scientific">Cavenderia fasciculata</name>
    <name type="common">Slime mold</name>
    <name type="synonym">Dictyostelium fasciculatum</name>
    <dbReference type="NCBI Taxonomy" id="261658"/>
    <lineage>
        <taxon>Eukaryota</taxon>
        <taxon>Amoebozoa</taxon>
        <taxon>Evosea</taxon>
        <taxon>Eumycetozoa</taxon>
        <taxon>Dictyostelia</taxon>
        <taxon>Acytosteliales</taxon>
        <taxon>Cavenderiaceae</taxon>
        <taxon>Cavenderia</taxon>
    </lineage>
</organism>
<dbReference type="Gene3D" id="2.130.10.10">
    <property type="entry name" value="YVTN repeat-like/Quinoprotein amine dehydrogenase"/>
    <property type="match status" value="2"/>
</dbReference>
<evidence type="ECO:0008006" key="10">
    <source>
        <dbReference type="Google" id="ProtNLM"/>
    </source>
</evidence>
<dbReference type="InterPro" id="IPR050630">
    <property type="entry name" value="WD_repeat_EMAP"/>
</dbReference>
<evidence type="ECO:0000259" key="6">
    <source>
        <dbReference type="Pfam" id="PF23409"/>
    </source>
</evidence>
<evidence type="ECO:0000313" key="9">
    <source>
        <dbReference type="Proteomes" id="UP000007797"/>
    </source>
</evidence>
<dbReference type="SMART" id="SM00320">
    <property type="entry name" value="WD40"/>
    <property type="match status" value="9"/>
</dbReference>
<dbReference type="InterPro" id="IPR005108">
    <property type="entry name" value="HELP"/>
</dbReference>
<evidence type="ECO:0000256" key="3">
    <source>
        <dbReference type="ARBA" id="ARBA00022737"/>
    </source>
</evidence>
<keyword evidence="9" id="KW-1185">Reference proteome</keyword>
<accession>F4Q7F1</accession>
<evidence type="ECO:0000256" key="1">
    <source>
        <dbReference type="ARBA" id="ARBA00006489"/>
    </source>
</evidence>
<dbReference type="PROSITE" id="PS50082">
    <property type="entry name" value="WD_REPEATS_2"/>
    <property type="match status" value="2"/>
</dbReference>
<dbReference type="AlphaFoldDB" id="F4Q7F1"/>
<dbReference type="PROSITE" id="PS50294">
    <property type="entry name" value="WD_REPEATS_REGION"/>
    <property type="match status" value="1"/>
</dbReference>